<organism evidence="2 3">
    <name type="scientific">Algoriphagus faecimaris</name>
    <dbReference type="NCBI Taxonomy" id="686796"/>
    <lineage>
        <taxon>Bacteria</taxon>
        <taxon>Pseudomonadati</taxon>
        <taxon>Bacteroidota</taxon>
        <taxon>Cytophagia</taxon>
        <taxon>Cytophagales</taxon>
        <taxon>Cyclobacteriaceae</taxon>
        <taxon>Algoriphagus</taxon>
    </lineage>
</organism>
<name>A0A1G6USY4_9BACT</name>
<keyword evidence="1" id="KW-0472">Membrane</keyword>
<protein>
    <submittedName>
        <fullName evidence="2">Uncharacterized protein</fullName>
    </submittedName>
</protein>
<dbReference type="AlphaFoldDB" id="A0A1G6USY4"/>
<keyword evidence="3" id="KW-1185">Reference proteome</keyword>
<feature type="transmembrane region" description="Helical" evidence="1">
    <location>
        <begin position="29"/>
        <end position="52"/>
    </location>
</feature>
<dbReference type="Proteomes" id="UP000199060">
    <property type="component" value="Unassembled WGS sequence"/>
</dbReference>
<dbReference type="EMBL" id="FNAC01000030">
    <property type="protein sequence ID" value="SDD44540.1"/>
    <property type="molecule type" value="Genomic_DNA"/>
</dbReference>
<keyword evidence="1" id="KW-1133">Transmembrane helix</keyword>
<accession>A0A1G6USY4</accession>
<evidence type="ECO:0000313" key="2">
    <source>
        <dbReference type="EMBL" id="SDD44540.1"/>
    </source>
</evidence>
<gene>
    <name evidence="2" type="ORF">SAMN04488104_103027</name>
</gene>
<dbReference type="RefSeq" id="WP_169712768.1">
    <property type="nucleotide sequence ID" value="NZ_FNAC01000030.1"/>
</dbReference>
<reference evidence="3" key="1">
    <citation type="submission" date="2016-10" db="EMBL/GenBank/DDBJ databases">
        <authorList>
            <person name="Varghese N."/>
            <person name="Submissions S."/>
        </authorList>
    </citation>
    <scope>NUCLEOTIDE SEQUENCE [LARGE SCALE GENOMIC DNA]</scope>
    <source>
        <strain evidence="3">DSM 23095</strain>
    </source>
</reference>
<evidence type="ECO:0000313" key="3">
    <source>
        <dbReference type="Proteomes" id="UP000199060"/>
    </source>
</evidence>
<evidence type="ECO:0000256" key="1">
    <source>
        <dbReference type="SAM" id="Phobius"/>
    </source>
</evidence>
<sequence length="53" mass="6357">MKELIEEFYYLIFPRDEEGKYKTESDSPFWVKIVILVFILLMCVVLAFSTYVV</sequence>
<keyword evidence="1" id="KW-0812">Transmembrane</keyword>
<proteinExistence type="predicted"/>